<dbReference type="InterPro" id="IPR015679">
    <property type="entry name" value="PLipase_D_fam"/>
</dbReference>
<protein>
    <recommendedName>
        <fullName evidence="2">phospholipase D</fullName>
        <ecNumber evidence="2">3.1.4.4</ecNumber>
    </recommendedName>
</protein>
<evidence type="ECO:0000256" key="2">
    <source>
        <dbReference type="ARBA" id="ARBA00012027"/>
    </source>
</evidence>
<dbReference type="PROSITE" id="PS50035">
    <property type="entry name" value="PLD"/>
    <property type="match status" value="1"/>
</dbReference>
<dbReference type="Pfam" id="PF00614">
    <property type="entry name" value="PLDc"/>
    <property type="match status" value="1"/>
</dbReference>
<keyword evidence="5" id="KW-0442">Lipid degradation</keyword>
<feature type="domain" description="PLD phosphodiesterase" evidence="8">
    <location>
        <begin position="92"/>
        <end position="119"/>
    </location>
</feature>
<evidence type="ECO:0000256" key="4">
    <source>
        <dbReference type="ARBA" id="ARBA00022801"/>
    </source>
</evidence>
<keyword evidence="3" id="KW-0677">Repeat</keyword>
<name>A0A835HLB2_9MAGN</name>
<keyword evidence="4" id="KW-0378">Hydrolase</keyword>
<evidence type="ECO:0000256" key="7">
    <source>
        <dbReference type="SAM" id="Phobius"/>
    </source>
</evidence>
<dbReference type="InterPro" id="IPR001736">
    <property type="entry name" value="PLipase_D/transphosphatidylase"/>
</dbReference>
<evidence type="ECO:0000256" key="5">
    <source>
        <dbReference type="ARBA" id="ARBA00022963"/>
    </source>
</evidence>
<comment type="catalytic activity">
    <reaction evidence="1">
        <text>a 1,2-diacyl-sn-glycero-3-phosphocholine + H2O = a 1,2-diacyl-sn-glycero-3-phosphate + choline + H(+)</text>
        <dbReference type="Rhea" id="RHEA:14445"/>
        <dbReference type="ChEBI" id="CHEBI:15354"/>
        <dbReference type="ChEBI" id="CHEBI:15377"/>
        <dbReference type="ChEBI" id="CHEBI:15378"/>
        <dbReference type="ChEBI" id="CHEBI:57643"/>
        <dbReference type="ChEBI" id="CHEBI:58608"/>
        <dbReference type="EC" id="3.1.4.4"/>
    </reaction>
</comment>
<dbReference type="OrthoDB" id="71549at2759"/>
<dbReference type="SUPFAM" id="SSF56024">
    <property type="entry name" value="Phospholipase D/nuclease"/>
    <property type="match status" value="1"/>
</dbReference>
<keyword evidence="7" id="KW-0812">Transmembrane</keyword>
<accession>A0A835HLB2</accession>
<feature type="transmembrane region" description="Helical" evidence="7">
    <location>
        <begin position="12"/>
        <end position="40"/>
    </location>
</feature>
<keyword evidence="10" id="KW-1185">Reference proteome</keyword>
<keyword evidence="6" id="KW-0443">Lipid metabolism</keyword>
<dbReference type="AlphaFoldDB" id="A0A835HLB2"/>
<dbReference type="Proteomes" id="UP000631114">
    <property type="component" value="Unassembled WGS sequence"/>
</dbReference>
<proteinExistence type="predicted"/>
<dbReference type="GO" id="GO:0009395">
    <property type="term" value="P:phospholipid catabolic process"/>
    <property type="evidence" value="ECO:0007669"/>
    <property type="project" value="TreeGrafter"/>
</dbReference>
<dbReference type="SMART" id="SM00155">
    <property type="entry name" value="PLDc"/>
    <property type="match status" value="1"/>
</dbReference>
<dbReference type="GO" id="GO:0004630">
    <property type="term" value="F:phospholipase D activity"/>
    <property type="evidence" value="ECO:0007669"/>
    <property type="project" value="UniProtKB-EC"/>
</dbReference>
<sequence>MKATVVRTAKITLFCPMSVVPCSCMLSTCHLLCLIAYANRLFNLDFVIYILLYKEVAIALKINIVYSKEILLSIHENVKVLCYPDHFSIGVYLWSHHEKLVIVDYRVDFIGGLDLCFGWYDTLSQSKVSALYLLSNGSNFMVFGLLSWELRVSKDICVRSYVFWDMVCNKRTSDIRTIFTCVEQLTCLERVYKGKVGNVYVQFREEKHVAAVVQLEGFIEVSYHISFIV</sequence>
<organism evidence="9 10">
    <name type="scientific">Coptis chinensis</name>
    <dbReference type="NCBI Taxonomy" id="261450"/>
    <lineage>
        <taxon>Eukaryota</taxon>
        <taxon>Viridiplantae</taxon>
        <taxon>Streptophyta</taxon>
        <taxon>Embryophyta</taxon>
        <taxon>Tracheophyta</taxon>
        <taxon>Spermatophyta</taxon>
        <taxon>Magnoliopsida</taxon>
        <taxon>Ranunculales</taxon>
        <taxon>Ranunculaceae</taxon>
        <taxon>Coptidoideae</taxon>
        <taxon>Coptis</taxon>
    </lineage>
</organism>
<evidence type="ECO:0000256" key="3">
    <source>
        <dbReference type="ARBA" id="ARBA00022737"/>
    </source>
</evidence>
<evidence type="ECO:0000313" key="10">
    <source>
        <dbReference type="Proteomes" id="UP000631114"/>
    </source>
</evidence>
<keyword evidence="7" id="KW-0472">Membrane</keyword>
<evidence type="ECO:0000313" key="9">
    <source>
        <dbReference type="EMBL" id="KAF9600387.1"/>
    </source>
</evidence>
<dbReference type="GO" id="GO:0005886">
    <property type="term" value="C:plasma membrane"/>
    <property type="evidence" value="ECO:0007669"/>
    <property type="project" value="TreeGrafter"/>
</dbReference>
<dbReference type="EMBL" id="JADFTS010000006">
    <property type="protein sequence ID" value="KAF9600387.1"/>
    <property type="molecule type" value="Genomic_DNA"/>
</dbReference>
<keyword evidence="7" id="KW-1133">Transmembrane helix</keyword>
<dbReference type="PANTHER" id="PTHR18896:SF76">
    <property type="entry name" value="PHOSPHOLIPASE"/>
    <property type="match status" value="1"/>
</dbReference>
<evidence type="ECO:0000256" key="1">
    <source>
        <dbReference type="ARBA" id="ARBA00000798"/>
    </source>
</evidence>
<dbReference type="EC" id="3.1.4.4" evidence="2"/>
<comment type="caution">
    <text evidence="9">The sequence shown here is derived from an EMBL/GenBank/DDBJ whole genome shotgun (WGS) entry which is preliminary data.</text>
</comment>
<evidence type="ECO:0000259" key="8">
    <source>
        <dbReference type="PROSITE" id="PS50035"/>
    </source>
</evidence>
<evidence type="ECO:0000256" key="6">
    <source>
        <dbReference type="ARBA" id="ARBA00023098"/>
    </source>
</evidence>
<gene>
    <name evidence="9" type="ORF">IFM89_008622</name>
</gene>
<reference evidence="9 10" key="1">
    <citation type="submission" date="2020-10" db="EMBL/GenBank/DDBJ databases">
        <title>The Coptis chinensis genome and diversification of protoberbering-type alkaloids.</title>
        <authorList>
            <person name="Wang B."/>
            <person name="Shu S."/>
            <person name="Song C."/>
            <person name="Liu Y."/>
        </authorList>
    </citation>
    <scope>NUCLEOTIDE SEQUENCE [LARGE SCALE GENOMIC DNA]</scope>
    <source>
        <strain evidence="9">HL-2020</strain>
        <tissue evidence="9">Leaf</tissue>
    </source>
</reference>
<dbReference type="PANTHER" id="PTHR18896">
    <property type="entry name" value="PHOSPHOLIPASE D"/>
    <property type="match status" value="1"/>
</dbReference>